<evidence type="ECO:0000256" key="2">
    <source>
        <dbReference type="ARBA" id="ARBA00015816"/>
    </source>
</evidence>
<evidence type="ECO:0000313" key="12">
    <source>
        <dbReference type="EMBL" id="BBY96132.1"/>
    </source>
</evidence>
<dbReference type="CDD" id="cd03467">
    <property type="entry name" value="Rieske"/>
    <property type="match status" value="1"/>
</dbReference>
<dbReference type="GO" id="GO:0016705">
    <property type="term" value="F:oxidoreductase activity, acting on paired donors, with incorporation or reduction of molecular oxygen"/>
    <property type="evidence" value="ECO:0007669"/>
    <property type="project" value="UniProtKB-ARBA"/>
</dbReference>
<dbReference type="GO" id="GO:0004497">
    <property type="term" value="F:monooxygenase activity"/>
    <property type="evidence" value="ECO:0007669"/>
    <property type="project" value="UniProtKB-ARBA"/>
</dbReference>
<dbReference type="RefSeq" id="WP_174262189.1">
    <property type="nucleotide sequence ID" value="NZ_AP022601.1"/>
</dbReference>
<dbReference type="PROSITE" id="PS51257">
    <property type="entry name" value="PROKAR_LIPOPROTEIN"/>
    <property type="match status" value="1"/>
</dbReference>
<organism evidence="12 13">
    <name type="scientific">Mycobacterium gallinarum</name>
    <dbReference type="NCBI Taxonomy" id="39689"/>
    <lineage>
        <taxon>Bacteria</taxon>
        <taxon>Bacillati</taxon>
        <taxon>Actinomycetota</taxon>
        <taxon>Actinomycetes</taxon>
        <taxon>Mycobacteriales</taxon>
        <taxon>Mycobacteriaceae</taxon>
        <taxon>Mycobacterium</taxon>
    </lineage>
</organism>
<evidence type="ECO:0000259" key="11">
    <source>
        <dbReference type="PROSITE" id="PS51296"/>
    </source>
</evidence>
<keyword evidence="4" id="KW-0479">Metal-binding</keyword>
<evidence type="ECO:0000256" key="10">
    <source>
        <dbReference type="SAM" id="MobiDB-lite"/>
    </source>
</evidence>
<dbReference type="InterPro" id="IPR036922">
    <property type="entry name" value="Rieske_2Fe-2S_sf"/>
</dbReference>
<dbReference type="InterPro" id="IPR005805">
    <property type="entry name" value="Rieske_Fe-S_prot_C"/>
</dbReference>
<evidence type="ECO:0000256" key="7">
    <source>
        <dbReference type="ARBA" id="ARBA00023157"/>
    </source>
</evidence>
<dbReference type="Pfam" id="PF00355">
    <property type="entry name" value="Rieske"/>
    <property type="match status" value="1"/>
</dbReference>
<feature type="domain" description="Rieske" evidence="11">
    <location>
        <begin position="60"/>
        <end position="150"/>
    </location>
</feature>
<proteinExistence type="predicted"/>
<dbReference type="EMBL" id="AP022601">
    <property type="protein sequence ID" value="BBY96132.1"/>
    <property type="molecule type" value="Genomic_DNA"/>
</dbReference>
<reference evidence="12 13" key="1">
    <citation type="journal article" date="2019" name="Emerg. Microbes Infect.">
        <title>Comprehensive subspecies identification of 175 nontuberculous mycobacteria species based on 7547 genomic profiles.</title>
        <authorList>
            <person name="Matsumoto Y."/>
            <person name="Kinjo T."/>
            <person name="Motooka D."/>
            <person name="Nabeya D."/>
            <person name="Jung N."/>
            <person name="Uechi K."/>
            <person name="Horii T."/>
            <person name="Iida T."/>
            <person name="Fujita J."/>
            <person name="Nakamura S."/>
        </authorList>
    </citation>
    <scope>NUCLEOTIDE SEQUENCE [LARGE SCALE GENOMIC DNA]</scope>
    <source>
        <strain evidence="12 13">JCM 6399</strain>
    </source>
</reference>
<keyword evidence="5" id="KW-0408">Iron</keyword>
<dbReference type="GO" id="GO:0051537">
    <property type="term" value="F:2 iron, 2 sulfur cluster binding"/>
    <property type="evidence" value="ECO:0007669"/>
    <property type="project" value="UniProtKB-KW"/>
</dbReference>
<dbReference type="GO" id="GO:0016020">
    <property type="term" value="C:membrane"/>
    <property type="evidence" value="ECO:0007669"/>
    <property type="project" value="InterPro"/>
</dbReference>
<dbReference type="SUPFAM" id="SSF50022">
    <property type="entry name" value="ISP domain"/>
    <property type="match status" value="1"/>
</dbReference>
<gene>
    <name evidence="12" type="ORF">MGALJ_58010</name>
</gene>
<dbReference type="InterPro" id="IPR017941">
    <property type="entry name" value="Rieske_2Fe-2S"/>
</dbReference>
<comment type="cofactor">
    <cofactor evidence="9">
        <name>[2Fe-2S] cluster</name>
        <dbReference type="ChEBI" id="CHEBI:190135"/>
    </cofactor>
</comment>
<dbReference type="Proteomes" id="UP000465785">
    <property type="component" value="Chromosome"/>
</dbReference>
<keyword evidence="6" id="KW-0411">Iron-sulfur</keyword>
<feature type="region of interest" description="Disordered" evidence="10">
    <location>
        <begin position="36"/>
        <end position="59"/>
    </location>
</feature>
<dbReference type="Gene3D" id="2.102.10.10">
    <property type="entry name" value="Rieske [2Fe-2S] iron-sulphur domain"/>
    <property type="match status" value="1"/>
</dbReference>
<name>A0A9W4FI91_9MYCO</name>
<dbReference type="AlphaFoldDB" id="A0A9W4FI91"/>
<protein>
    <recommendedName>
        <fullName evidence="2">Cytochrome bc1 complex Rieske iron-sulfur subunit</fullName>
    </recommendedName>
    <alternativeName>
        <fullName evidence="8">Cytochrome bc1 reductase complex subunit QcrA</fullName>
    </alternativeName>
</protein>
<evidence type="ECO:0000256" key="9">
    <source>
        <dbReference type="ARBA" id="ARBA00034078"/>
    </source>
</evidence>
<evidence type="ECO:0000313" key="13">
    <source>
        <dbReference type="Proteomes" id="UP000465785"/>
    </source>
</evidence>
<evidence type="ECO:0000256" key="6">
    <source>
        <dbReference type="ARBA" id="ARBA00023014"/>
    </source>
</evidence>
<evidence type="ECO:0000256" key="3">
    <source>
        <dbReference type="ARBA" id="ARBA00022714"/>
    </source>
</evidence>
<dbReference type="InterPro" id="IPR014349">
    <property type="entry name" value="Rieske_Fe-S_prot"/>
</dbReference>
<evidence type="ECO:0000256" key="4">
    <source>
        <dbReference type="ARBA" id="ARBA00022723"/>
    </source>
</evidence>
<keyword evidence="13" id="KW-1185">Reference proteome</keyword>
<dbReference type="PANTHER" id="PTHR10134">
    <property type="entry name" value="CYTOCHROME B-C1 COMPLEX SUBUNIT RIESKE, MITOCHONDRIAL"/>
    <property type="match status" value="1"/>
</dbReference>
<dbReference type="PRINTS" id="PR00162">
    <property type="entry name" value="RIESKE"/>
</dbReference>
<evidence type="ECO:0000256" key="5">
    <source>
        <dbReference type="ARBA" id="ARBA00023004"/>
    </source>
</evidence>
<feature type="compositionally biased region" description="Low complexity" evidence="10">
    <location>
        <begin position="42"/>
        <end position="59"/>
    </location>
</feature>
<keyword evidence="7" id="KW-1015">Disulfide bond</keyword>
<keyword evidence="3" id="KW-0001">2Fe-2S</keyword>
<comment type="function">
    <text evidence="1">Iron-sulfur subunit of the cytochrome bc1 complex, an essential component of the respiratory electron transport chain required for ATP synthesis. The bc1 complex catalyzes the oxidation of menaquinol and the reduction of cytochrome c in the respiratory chain. The bc1 complex operates through a Q-cycle mechanism that couples electron transfer to generation of the proton gradient that drives ATP synthesis.</text>
</comment>
<sequence>MSLTDLRIPRQKVLIGAGVGLLASVLAACTTYGKNPEASGDTATTTKSPPTTGGTAPQPANVIAKTSEVPVGSGLIVGDVVVTQAAAGDFKGFSSTCTHAGCAVNEVVDGTINCPCHGSKFNLDGSVAAGPATKPLASQPVTVQGDSIVLG</sequence>
<dbReference type="GO" id="GO:0046872">
    <property type="term" value="F:metal ion binding"/>
    <property type="evidence" value="ECO:0007669"/>
    <property type="project" value="UniProtKB-KW"/>
</dbReference>
<accession>A0A9W4FI91</accession>
<dbReference type="KEGG" id="mgau:MGALJ_58010"/>
<evidence type="ECO:0000256" key="1">
    <source>
        <dbReference type="ARBA" id="ARBA00002494"/>
    </source>
</evidence>
<evidence type="ECO:0000256" key="8">
    <source>
        <dbReference type="ARBA" id="ARBA00029586"/>
    </source>
</evidence>
<dbReference type="PROSITE" id="PS51296">
    <property type="entry name" value="RIESKE"/>
    <property type="match status" value="1"/>
</dbReference>